<reference evidence="2" key="1">
    <citation type="submission" date="2015-04" db="UniProtKB">
        <authorList>
            <consortium name="EnsemblPlants"/>
        </authorList>
    </citation>
    <scope>IDENTIFICATION</scope>
</reference>
<dbReference type="HOGENOM" id="CLU_2254535_0_0_1"/>
<dbReference type="Proteomes" id="UP000026962">
    <property type="component" value="Chromosome 5"/>
</dbReference>
<accession>A0A0E0L4V4</accession>
<dbReference type="AlphaFoldDB" id="A0A0E0L4V4"/>
<evidence type="ECO:0000256" key="1">
    <source>
        <dbReference type="SAM" id="MobiDB-lite"/>
    </source>
</evidence>
<evidence type="ECO:0000313" key="3">
    <source>
        <dbReference type="Proteomes" id="UP000026962"/>
    </source>
</evidence>
<name>A0A0E0L4V4_ORYPU</name>
<keyword evidence="3" id="KW-1185">Reference proteome</keyword>
<protein>
    <submittedName>
        <fullName evidence="2">Uncharacterized protein</fullName>
    </submittedName>
</protein>
<dbReference type="Gramene" id="OPUNC05G20900.1">
    <property type="protein sequence ID" value="OPUNC05G20900.1"/>
    <property type="gene ID" value="OPUNC05G20900"/>
</dbReference>
<feature type="region of interest" description="Disordered" evidence="1">
    <location>
        <begin position="1"/>
        <end position="25"/>
    </location>
</feature>
<proteinExistence type="predicted"/>
<sequence>MESTISGRSTREKYHVFSTSPHSTGSSHLCYWLSASLVFCLGTSMVRSLNKVVMDSWRRKCSPGVVMDGYEKELVKAEEVEKKVRLVMDSDEEKKDEREASGGE</sequence>
<reference evidence="2" key="2">
    <citation type="submission" date="2018-05" db="EMBL/GenBank/DDBJ databases">
        <title>OpunRS2 (Oryza punctata Reference Sequence Version 2).</title>
        <authorList>
            <person name="Zhang J."/>
            <person name="Kudrna D."/>
            <person name="Lee S."/>
            <person name="Talag J."/>
            <person name="Welchert J."/>
            <person name="Wing R.A."/>
        </authorList>
    </citation>
    <scope>NUCLEOTIDE SEQUENCE [LARGE SCALE GENOMIC DNA]</scope>
</reference>
<evidence type="ECO:0000313" key="2">
    <source>
        <dbReference type="EnsemblPlants" id="OPUNC05G20900.1"/>
    </source>
</evidence>
<organism evidence="2">
    <name type="scientific">Oryza punctata</name>
    <name type="common">Red rice</name>
    <dbReference type="NCBI Taxonomy" id="4537"/>
    <lineage>
        <taxon>Eukaryota</taxon>
        <taxon>Viridiplantae</taxon>
        <taxon>Streptophyta</taxon>
        <taxon>Embryophyta</taxon>
        <taxon>Tracheophyta</taxon>
        <taxon>Spermatophyta</taxon>
        <taxon>Magnoliopsida</taxon>
        <taxon>Liliopsida</taxon>
        <taxon>Poales</taxon>
        <taxon>Poaceae</taxon>
        <taxon>BOP clade</taxon>
        <taxon>Oryzoideae</taxon>
        <taxon>Oryzeae</taxon>
        <taxon>Oryzinae</taxon>
        <taxon>Oryza</taxon>
    </lineage>
</organism>
<dbReference type="EnsemblPlants" id="OPUNC05G20900.1">
    <property type="protein sequence ID" value="OPUNC05G20900.1"/>
    <property type="gene ID" value="OPUNC05G20900"/>
</dbReference>